<feature type="transmembrane region" description="Helical" evidence="1">
    <location>
        <begin position="138"/>
        <end position="161"/>
    </location>
</feature>
<keyword evidence="1" id="KW-0472">Membrane</keyword>
<dbReference type="EMBL" id="JBHSXX010000001">
    <property type="protein sequence ID" value="MFC6866181.1"/>
    <property type="molecule type" value="Genomic_DNA"/>
</dbReference>
<feature type="transmembrane region" description="Helical" evidence="1">
    <location>
        <begin position="198"/>
        <end position="223"/>
    </location>
</feature>
<keyword evidence="3" id="KW-1185">Reference proteome</keyword>
<evidence type="ECO:0000313" key="3">
    <source>
        <dbReference type="Proteomes" id="UP001596337"/>
    </source>
</evidence>
<gene>
    <name evidence="2" type="ORF">ACFQGD_03400</name>
</gene>
<feature type="transmembrane region" description="Helical" evidence="1">
    <location>
        <begin position="173"/>
        <end position="192"/>
    </location>
</feature>
<sequence>MTRELTSTSRRALLACAWCGPLAVVVSFAGWLISGVLPFPLGADSTTAEVVEFYSGGAHVPMGIALASIGVSLVIPLNAAIAYIMRRAETGQPILALVQLVSGSVTAVLLLVPMLIMASAGFRPDRPSELTVLLNDTAWLLFITPVGPFVIQNVAIAVVILTSKAAVLPRWLGFLNLWAGFTFTFDVIAYAFQEGPFAWHGLLIFWLALTAYAIWLIAMGLCVRRSVLSWNDDGVPTAEAV</sequence>
<organism evidence="2 3">
    <name type="scientific">Haloechinothrix salitolerans</name>
    <dbReference type="NCBI Taxonomy" id="926830"/>
    <lineage>
        <taxon>Bacteria</taxon>
        <taxon>Bacillati</taxon>
        <taxon>Actinomycetota</taxon>
        <taxon>Actinomycetes</taxon>
        <taxon>Pseudonocardiales</taxon>
        <taxon>Pseudonocardiaceae</taxon>
        <taxon>Haloechinothrix</taxon>
    </lineage>
</organism>
<keyword evidence="1" id="KW-1133">Transmembrane helix</keyword>
<dbReference type="RefSeq" id="WP_345407276.1">
    <property type="nucleotide sequence ID" value="NZ_BAABLA010000123.1"/>
</dbReference>
<dbReference type="Proteomes" id="UP001596337">
    <property type="component" value="Unassembled WGS sequence"/>
</dbReference>
<feature type="transmembrane region" description="Helical" evidence="1">
    <location>
        <begin position="96"/>
        <end position="118"/>
    </location>
</feature>
<feature type="transmembrane region" description="Helical" evidence="1">
    <location>
        <begin position="62"/>
        <end position="84"/>
    </location>
</feature>
<reference evidence="3" key="1">
    <citation type="journal article" date="2019" name="Int. J. Syst. Evol. Microbiol.">
        <title>The Global Catalogue of Microorganisms (GCM) 10K type strain sequencing project: providing services to taxonomists for standard genome sequencing and annotation.</title>
        <authorList>
            <consortium name="The Broad Institute Genomics Platform"/>
            <consortium name="The Broad Institute Genome Sequencing Center for Infectious Disease"/>
            <person name="Wu L."/>
            <person name="Ma J."/>
        </authorList>
    </citation>
    <scope>NUCLEOTIDE SEQUENCE [LARGE SCALE GENOMIC DNA]</scope>
    <source>
        <strain evidence="3">KCTC 32255</strain>
    </source>
</reference>
<protein>
    <recommendedName>
        <fullName evidence="4">DUF4386 domain-containing protein</fullName>
    </recommendedName>
</protein>
<feature type="transmembrane region" description="Helical" evidence="1">
    <location>
        <begin position="12"/>
        <end position="33"/>
    </location>
</feature>
<evidence type="ECO:0000256" key="1">
    <source>
        <dbReference type="SAM" id="Phobius"/>
    </source>
</evidence>
<accession>A0ABW2BTA9</accession>
<name>A0ABW2BTA9_9PSEU</name>
<keyword evidence="1" id="KW-0812">Transmembrane</keyword>
<comment type="caution">
    <text evidence="2">The sequence shown here is derived from an EMBL/GenBank/DDBJ whole genome shotgun (WGS) entry which is preliminary data.</text>
</comment>
<evidence type="ECO:0008006" key="4">
    <source>
        <dbReference type="Google" id="ProtNLM"/>
    </source>
</evidence>
<proteinExistence type="predicted"/>
<evidence type="ECO:0000313" key="2">
    <source>
        <dbReference type="EMBL" id="MFC6866181.1"/>
    </source>
</evidence>